<evidence type="ECO:0000313" key="2">
    <source>
        <dbReference type="EMBL" id="MCI55051.1"/>
    </source>
</evidence>
<accession>A0A392T1N5</accession>
<feature type="region of interest" description="Disordered" evidence="1">
    <location>
        <begin position="1"/>
        <end position="35"/>
    </location>
</feature>
<evidence type="ECO:0000313" key="3">
    <source>
        <dbReference type="Proteomes" id="UP000265520"/>
    </source>
</evidence>
<dbReference type="EMBL" id="LXQA010489800">
    <property type="protein sequence ID" value="MCI55051.1"/>
    <property type="molecule type" value="Genomic_DNA"/>
</dbReference>
<dbReference type="Proteomes" id="UP000265520">
    <property type="component" value="Unassembled WGS sequence"/>
</dbReference>
<proteinExistence type="predicted"/>
<evidence type="ECO:0000256" key="1">
    <source>
        <dbReference type="SAM" id="MobiDB-lite"/>
    </source>
</evidence>
<name>A0A392T1N5_9FABA</name>
<sequence>MSEDMDTGSTEAEDEHGVEQDLSSEDEQLGPRVKK</sequence>
<organism evidence="2 3">
    <name type="scientific">Trifolium medium</name>
    <dbReference type="NCBI Taxonomy" id="97028"/>
    <lineage>
        <taxon>Eukaryota</taxon>
        <taxon>Viridiplantae</taxon>
        <taxon>Streptophyta</taxon>
        <taxon>Embryophyta</taxon>
        <taxon>Tracheophyta</taxon>
        <taxon>Spermatophyta</taxon>
        <taxon>Magnoliopsida</taxon>
        <taxon>eudicotyledons</taxon>
        <taxon>Gunneridae</taxon>
        <taxon>Pentapetalae</taxon>
        <taxon>rosids</taxon>
        <taxon>fabids</taxon>
        <taxon>Fabales</taxon>
        <taxon>Fabaceae</taxon>
        <taxon>Papilionoideae</taxon>
        <taxon>50 kb inversion clade</taxon>
        <taxon>NPAAA clade</taxon>
        <taxon>Hologalegina</taxon>
        <taxon>IRL clade</taxon>
        <taxon>Trifolieae</taxon>
        <taxon>Trifolium</taxon>
    </lineage>
</organism>
<feature type="compositionally biased region" description="Acidic residues" evidence="1">
    <location>
        <begin position="1"/>
        <end position="28"/>
    </location>
</feature>
<protein>
    <submittedName>
        <fullName evidence="2">Uncharacterized protein</fullName>
    </submittedName>
</protein>
<reference evidence="2 3" key="1">
    <citation type="journal article" date="2018" name="Front. Plant Sci.">
        <title>Red Clover (Trifolium pratense) and Zigzag Clover (T. medium) - A Picture of Genomic Similarities and Differences.</title>
        <authorList>
            <person name="Dluhosova J."/>
            <person name="Istvanek J."/>
            <person name="Nedelnik J."/>
            <person name="Repkova J."/>
        </authorList>
    </citation>
    <scope>NUCLEOTIDE SEQUENCE [LARGE SCALE GENOMIC DNA]</scope>
    <source>
        <strain evidence="3">cv. 10/8</strain>
        <tissue evidence="2">Leaf</tissue>
    </source>
</reference>
<comment type="caution">
    <text evidence="2">The sequence shown here is derived from an EMBL/GenBank/DDBJ whole genome shotgun (WGS) entry which is preliminary data.</text>
</comment>
<feature type="non-terminal residue" evidence="2">
    <location>
        <position position="35"/>
    </location>
</feature>
<keyword evidence="3" id="KW-1185">Reference proteome</keyword>
<dbReference type="AlphaFoldDB" id="A0A392T1N5"/>